<evidence type="ECO:0000313" key="3">
    <source>
        <dbReference type="Proteomes" id="UP000662931"/>
    </source>
</evidence>
<reference evidence="2" key="1">
    <citation type="submission" date="2020-10" db="EMBL/GenBank/DDBJ databases">
        <authorList>
            <person name="Roach M.J.R."/>
        </authorList>
    </citation>
    <scope>NUCLEOTIDE SEQUENCE</scope>
    <source>
        <strain evidence="2">CBS 1945</strain>
    </source>
</reference>
<protein>
    <submittedName>
        <fullName evidence="2">Uncharacterized protein</fullName>
    </submittedName>
</protein>
<dbReference type="GeneID" id="62195654"/>
<evidence type="ECO:0000313" key="2">
    <source>
        <dbReference type="EMBL" id="QPG74915.1"/>
    </source>
</evidence>
<feature type="region of interest" description="Disordered" evidence="1">
    <location>
        <begin position="36"/>
        <end position="226"/>
    </location>
</feature>
<gene>
    <name evidence="2" type="ORF">FOA43_002253</name>
</gene>
<dbReference type="Proteomes" id="UP000662931">
    <property type="component" value="Chromosome 2"/>
</dbReference>
<name>A0A875S3G6_EENNA</name>
<organism evidence="2 3">
    <name type="scientific">Eeniella nana</name>
    <name type="common">Yeast</name>
    <name type="synonym">Brettanomyces nanus</name>
    <dbReference type="NCBI Taxonomy" id="13502"/>
    <lineage>
        <taxon>Eukaryota</taxon>
        <taxon>Fungi</taxon>
        <taxon>Dikarya</taxon>
        <taxon>Ascomycota</taxon>
        <taxon>Saccharomycotina</taxon>
        <taxon>Pichiomycetes</taxon>
        <taxon>Pichiales</taxon>
        <taxon>Pichiaceae</taxon>
        <taxon>Brettanomyces</taxon>
    </lineage>
</organism>
<feature type="compositionally biased region" description="Basic and acidic residues" evidence="1">
    <location>
        <begin position="64"/>
        <end position="75"/>
    </location>
</feature>
<feature type="compositionally biased region" description="Basic residues" evidence="1">
    <location>
        <begin position="151"/>
        <end position="162"/>
    </location>
</feature>
<dbReference type="EMBL" id="CP064813">
    <property type="protein sequence ID" value="QPG74915.1"/>
    <property type="molecule type" value="Genomic_DNA"/>
</dbReference>
<dbReference type="AlphaFoldDB" id="A0A875S3G6"/>
<proteinExistence type="predicted"/>
<evidence type="ECO:0000256" key="1">
    <source>
        <dbReference type="SAM" id="MobiDB-lite"/>
    </source>
</evidence>
<sequence>MNDENIDPSEEIYKQERSKDCIKVVDDGNDIVKVTEGIQDLSTGDKEKKSKKKHHRKKHNNKQLKREEEEVENKKRQPLGEASGQKQANRQGEKGSHKVNGNKGGKKYRKGWIPEPRYWGYYPPPGGKKPQEGRNTGYYGYYGPNPFSQKQKSRSRRYKKRGGVQTGRTEQAGKPEELKEPRKPDDSKESKEPGKPDDSKESKEPGKPDDSKEPQRTPVPVPKPLS</sequence>
<feature type="compositionally biased region" description="Pro residues" evidence="1">
    <location>
        <begin position="217"/>
        <end position="226"/>
    </location>
</feature>
<feature type="compositionally biased region" description="Basic residues" evidence="1">
    <location>
        <begin position="49"/>
        <end position="63"/>
    </location>
</feature>
<feature type="compositionally biased region" description="Low complexity" evidence="1">
    <location>
        <begin position="133"/>
        <end position="143"/>
    </location>
</feature>
<feature type="compositionally biased region" description="Basic and acidic residues" evidence="1">
    <location>
        <begin position="171"/>
        <end position="215"/>
    </location>
</feature>
<accession>A0A875S3G6</accession>
<dbReference type="RefSeq" id="XP_038778480.1">
    <property type="nucleotide sequence ID" value="XM_038922552.1"/>
</dbReference>
<dbReference type="KEGG" id="bnn:FOA43_002253"/>
<keyword evidence="3" id="KW-1185">Reference proteome</keyword>